<evidence type="ECO:0000256" key="2">
    <source>
        <dbReference type="ARBA" id="ARBA00022543"/>
    </source>
</evidence>
<comment type="caution">
    <text evidence="14">The sequence shown here is derived from an EMBL/GenBank/DDBJ whole genome shotgun (WGS) entry which is preliminary data.</text>
</comment>
<dbReference type="InterPro" id="IPR017452">
    <property type="entry name" value="GPCR_Rhodpsn_7TM"/>
</dbReference>
<dbReference type="SUPFAM" id="SSF81321">
    <property type="entry name" value="Family A G protein-coupled receptor-like"/>
    <property type="match status" value="1"/>
</dbReference>
<dbReference type="PRINTS" id="PR00237">
    <property type="entry name" value="GPCRRHODOPSN"/>
</dbReference>
<sequence length="297" mass="33538">MVHNFRSIMVVDGILTLLFGLSSINTLTAISIIRYIKGCKPHQVYRINKSNVILALSIVWLAALFWSATPLLGWGSYADRLYGTCEIDWIQASVSIAYKSYVIGIFLCCFFFPVSVMIFSYVSIIKMIRSSHKCVRRGEISEHQRHIEREVTQVSFVICTAFILAWSPYAVISMWSACGYNAPAITSVLACLIAKSASFYNPIIYFGMSPKFRKEVQALFHCRQEKNNESYVKPENQSNVKSKLVIRNQADKYQKSLPIANIPEWNADLDNTAPIITVSSNLEKKQAPGQEGESEHL</sequence>
<dbReference type="EMBL" id="BEZZ01000048">
    <property type="protein sequence ID" value="GCC24133.1"/>
    <property type="molecule type" value="Genomic_DNA"/>
</dbReference>
<dbReference type="OMA" id="IANIPEW"/>
<keyword evidence="8" id="KW-0297">G-protein coupled receptor</keyword>
<dbReference type="GO" id="GO:0004930">
    <property type="term" value="F:G protein-coupled receptor activity"/>
    <property type="evidence" value="ECO:0007669"/>
    <property type="project" value="UniProtKB-KW"/>
</dbReference>
<keyword evidence="3" id="KW-0716">Sensory transduction</keyword>
<keyword evidence="15" id="KW-1185">Reference proteome</keyword>
<dbReference type="InterPro" id="IPR027430">
    <property type="entry name" value="Retinal_BS"/>
</dbReference>
<evidence type="ECO:0000256" key="5">
    <source>
        <dbReference type="ARBA" id="ARBA00022925"/>
    </source>
</evidence>
<keyword evidence="2" id="KW-0600">Photoreceptor protein</keyword>
<protein>
    <recommendedName>
        <fullName evidence="13">G-protein coupled receptors family 1 profile domain-containing protein</fullName>
    </recommendedName>
</protein>
<evidence type="ECO:0000256" key="10">
    <source>
        <dbReference type="ARBA" id="ARBA00023170"/>
    </source>
</evidence>
<dbReference type="GO" id="GO:0009881">
    <property type="term" value="F:photoreceptor activity"/>
    <property type="evidence" value="ECO:0007669"/>
    <property type="project" value="UniProtKB-KW"/>
</dbReference>
<evidence type="ECO:0000313" key="15">
    <source>
        <dbReference type="Proteomes" id="UP000287033"/>
    </source>
</evidence>
<dbReference type="GO" id="GO:0016020">
    <property type="term" value="C:membrane"/>
    <property type="evidence" value="ECO:0007669"/>
    <property type="project" value="UniProtKB-SubCell"/>
</dbReference>
<dbReference type="PANTHER" id="PTHR24240">
    <property type="entry name" value="OPSIN"/>
    <property type="match status" value="1"/>
</dbReference>
<dbReference type="PROSITE" id="PS50262">
    <property type="entry name" value="G_PROTEIN_RECEP_F1_2"/>
    <property type="match status" value="1"/>
</dbReference>
<feature type="transmembrane region" description="Helical" evidence="12">
    <location>
        <begin position="154"/>
        <end position="172"/>
    </location>
</feature>
<proteinExistence type="predicted"/>
<evidence type="ECO:0000256" key="12">
    <source>
        <dbReference type="SAM" id="Phobius"/>
    </source>
</evidence>
<keyword evidence="9 12" id="KW-0472">Membrane</keyword>
<feature type="transmembrane region" description="Helical" evidence="12">
    <location>
        <begin position="184"/>
        <end position="206"/>
    </location>
</feature>
<dbReference type="Gene3D" id="1.20.1070.10">
    <property type="entry name" value="Rhodopsin 7-helix transmembrane proteins"/>
    <property type="match status" value="1"/>
</dbReference>
<dbReference type="InterPro" id="IPR000276">
    <property type="entry name" value="GPCR_Rhodpsn"/>
</dbReference>
<dbReference type="Proteomes" id="UP000287033">
    <property type="component" value="Unassembled WGS sequence"/>
</dbReference>
<evidence type="ECO:0000313" key="14">
    <source>
        <dbReference type="EMBL" id="GCC24133.1"/>
    </source>
</evidence>
<reference evidence="14 15" key="1">
    <citation type="journal article" date="2018" name="Nat. Ecol. Evol.">
        <title>Shark genomes provide insights into elasmobranch evolution and the origin of vertebrates.</title>
        <authorList>
            <person name="Hara Y"/>
            <person name="Yamaguchi K"/>
            <person name="Onimaru K"/>
            <person name="Kadota M"/>
            <person name="Koyanagi M"/>
            <person name="Keeley SD"/>
            <person name="Tatsumi K"/>
            <person name="Tanaka K"/>
            <person name="Motone F"/>
            <person name="Kageyama Y"/>
            <person name="Nozu R"/>
            <person name="Adachi N"/>
            <person name="Nishimura O"/>
            <person name="Nakagawa R"/>
            <person name="Tanegashima C"/>
            <person name="Kiyatake I"/>
            <person name="Matsumoto R"/>
            <person name="Murakumo K"/>
            <person name="Nishida K"/>
            <person name="Terakita A"/>
            <person name="Kuratani S"/>
            <person name="Sato K"/>
            <person name="Hyodo S Kuraku.S."/>
        </authorList>
    </citation>
    <scope>NUCLEOTIDE SEQUENCE [LARGE SCALE GENOMIC DNA]</scope>
</reference>
<keyword evidence="10" id="KW-0675">Receptor</keyword>
<evidence type="ECO:0000256" key="6">
    <source>
        <dbReference type="ARBA" id="ARBA00022989"/>
    </source>
</evidence>
<keyword evidence="4 12" id="KW-0812">Transmembrane</keyword>
<organism evidence="14 15">
    <name type="scientific">Chiloscyllium punctatum</name>
    <name type="common">Brownbanded bambooshark</name>
    <name type="synonym">Hemiscyllium punctatum</name>
    <dbReference type="NCBI Taxonomy" id="137246"/>
    <lineage>
        <taxon>Eukaryota</taxon>
        <taxon>Metazoa</taxon>
        <taxon>Chordata</taxon>
        <taxon>Craniata</taxon>
        <taxon>Vertebrata</taxon>
        <taxon>Chondrichthyes</taxon>
        <taxon>Elasmobranchii</taxon>
        <taxon>Galeomorphii</taxon>
        <taxon>Galeoidea</taxon>
        <taxon>Orectolobiformes</taxon>
        <taxon>Hemiscylliidae</taxon>
        <taxon>Chiloscyllium</taxon>
    </lineage>
</organism>
<evidence type="ECO:0000256" key="9">
    <source>
        <dbReference type="ARBA" id="ARBA00023136"/>
    </source>
</evidence>
<keyword evidence="11" id="KW-0807">Transducer</keyword>
<keyword evidence="6 12" id="KW-1133">Transmembrane helix</keyword>
<dbReference type="InterPro" id="IPR050125">
    <property type="entry name" value="GPCR_opsins"/>
</dbReference>
<dbReference type="GO" id="GO:0007602">
    <property type="term" value="P:phototransduction"/>
    <property type="evidence" value="ECO:0007669"/>
    <property type="project" value="UniProtKB-KW"/>
</dbReference>
<feature type="transmembrane region" description="Helical" evidence="12">
    <location>
        <begin position="53"/>
        <end position="74"/>
    </location>
</feature>
<evidence type="ECO:0000256" key="4">
    <source>
        <dbReference type="ARBA" id="ARBA00022692"/>
    </source>
</evidence>
<evidence type="ECO:0000256" key="11">
    <source>
        <dbReference type="ARBA" id="ARBA00023224"/>
    </source>
</evidence>
<keyword evidence="7" id="KW-0157">Chromophore</keyword>
<feature type="transmembrane region" description="Helical" evidence="12">
    <location>
        <begin position="101"/>
        <end position="124"/>
    </location>
</feature>
<evidence type="ECO:0000256" key="7">
    <source>
        <dbReference type="ARBA" id="ARBA00022991"/>
    </source>
</evidence>
<evidence type="ECO:0000259" key="13">
    <source>
        <dbReference type="PROSITE" id="PS50262"/>
    </source>
</evidence>
<dbReference type="STRING" id="137246.A0A401S156"/>
<gene>
    <name evidence="14" type="ORF">chiPu_2000054</name>
</gene>
<name>A0A401S156_CHIPU</name>
<keyword evidence="5" id="KW-0681">Retinal protein</keyword>
<dbReference type="AlphaFoldDB" id="A0A401S156"/>
<accession>A0A401S156</accession>
<feature type="domain" description="G-protein coupled receptors family 1 profile" evidence="13">
    <location>
        <begin position="1"/>
        <end position="205"/>
    </location>
</feature>
<dbReference type="PROSITE" id="PS00238">
    <property type="entry name" value="OPSIN"/>
    <property type="match status" value="1"/>
</dbReference>
<feature type="transmembrane region" description="Helical" evidence="12">
    <location>
        <begin position="14"/>
        <end position="33"/>
    </location>
</feature>
<evidence type="ECO:0000256" key="3">
    <source>
        <dbReference type="ARBA" id="ARBA00022606"/>
    </source>
</evidence>
<dbReference type="OrthoDB" id="8863409at2759"/>
<comment type="subcellular location">
    <subcellularLocation>
        <location evidence="1">Membrane</location>
        <topology evidence="1">Multi-pass membrane protein</topology>
    </subcellularLocation>
</comment>
<evidence type="ECO:0000256" key="8">
    <source>
        <dbReference type="ARBA" id="ARBA00023040"/>
    </source>
</evidence>
<evidence type="ECO:0000256" key="1">
    <source>
        <dbReference type="ARBA" id="ARBA00004141"/>
    </source>
</evidence>
<dbReference type="Pfam" id="PF00001">
    <property type="entry name" value="7tm_1"/>
    <property type="match status" value="1"/>
</dbReference>